<gene>
    <name evidence="2" type="ORF">B0T10DRAFT_492155</name>
</gene>
<evidence type="ECO:0000313" key="2">
    <source>
        <dbReference type="EMBL" id="KAH6885185.1"/>
    </source>
</evidence>
<evidence type="ECO:0000256" key="1">
    <source>
        <dbReference type="SAM" id="MobiDB-lite"/>
    </source>
</evidence>
<name>A0A9P8VYI2_9HYPO</name>
<dbReference type="OrthoDB" id="72726at2759"/>
<accession>A0A9P8VYI2</accession>
<feature type="compositionally biased region" description="Polar residues" evidence="1">
    <location>
        <begin position="136"/>
        <end position="156"/>
    </location>
</feature>
<keyword evidence="3" id="KW-1185">Reference proteome</keyword>
<feature type="region of interest" description="Disordered" evidence="1">
    <location>
        <begin position="121"/>
        <end position="177"/>
    </location>
</feature>
<reference evidence="2 3" key="1">
    <citation type="journal article" date="2021" name="Nat. Commun.">
        <title>Genetic determinants of endophytism in the Arabidopsis root mycobiome.</title>
        <authorList>
            <person name="Mesny F."/>
            <person name="Miyauchi S."/>
            <person name="Thiergart T."/>
            <person name="Pickel B."/>
            <person name="Atanasova L."/>
            <person name="Karlsson M."/>
            <person name="Huettel B."/>
            <person name="Barry K.W."/>
            <person name="Haridas S."/>
            <person name="Chen C."/>
            <person name="Bauer D."/>
            <person name="Andreopoulos W."/>
            <person name="Pangilinan J."/>
            <person name="LaButti K."/>
            <person name="Riley R."/>
            <person name="Lipzen A."/>
            <person name="Clum A."/>
            <person name="Drula E."/>
            <person name="Henrissat B."/>
            <person name="Kohler A."/>
            <person name="Grigoriev I.V."/>
            <person name="Martin F.M."/>
            <person name="Hacquard S."/>
        </authorList>
    </citation>
    <scope>NUCLEOTIDE SEQUENCE [LARGE SCALE GENOMIC DNA]</scope>
    <source>
        <strain evidence="2 3">MPI-CAGE-CH-0241</strain>
    </source>
</reference>
<comment type="caution">
    <text evidence="2">The sequence shown here is derived from an EMBL/GenBank/DDBJ whole genome shotgun (WGS) entry which is preliminary data.</text>
</comment>
<evidence type="ECO:0000313" key="3">
    <source>
        <dbReference type="Proteomes" id="UP000777438"/>
    </source>
</evidence>
<organism evidence="2 3">
    <name type="scientific">Thelonectria olida</name>
    <dbReference type="NCBI Taxonomy" id="1576542"/>
    <lineage>
        <taxon>Eukaryota</taxon>
        <taxon>Fungi</taxon>
        <taxon>Dikarya</taxon>
        <taxon>Ascomycota</taxon>
        <taxon>Pezizomycotina</taxon>
        <taxon>Sordariomycetes</taxon>
        <taxon>Hypocreomycetidae</taxon>
        <taxon>Hypocreales</taxon>
        <taxon>Nectriaceae</taxon>
        <taxon>Thelonectria</taxon>
    </lineage>
</organism>
<dbReference type="AlphaFoldDB" id="A0A9P8VYI2"/>
<dbReference type="EMBL" id="JAGPYM010000018">
    <property type="protein sequence ID" value="KAH6885185.1"/>
    <property type="molecule type" value="Genomic_DNA"/>
</dbReference>
<sequence length="177" mass="20127">MRRPNSLKLRKPRAMLDKLTALCPGTLAQLRHLRVLGETLMLSYPEDAVYHRLVSSLRLLTGLCLDTLTVLGMRLPILSYETSDGLIGDSFGWKELRYISHTSEMLGFSKPRGFPFADEAERRRHWRRPQPALSKPSVTISARPYQTVTAQSSTPTRARRLSRRHLETKNPETSLAS</sequence>
<dbReference type="Proteomes" id="UP000777438">
    <property type="component" value="Unassembled WGS sequence"/>
</dbReference>
<proteinExistence type="predicted"/>
<protein>
    <submittedName>
        <fullName evidence="2">Uncharacterized protein</fullName>
    </submittedName>
</protein>